<feature type="transmembrane region" description="Helical" evidence="1">
    <location>
        <begin position="34"/>
        <end position="58"/>
    </location>
</feature>
<accession>A0A2T7UR56</accession>
<keyword evidence="1" id="KW-0472">Membrane</keyword>
<dbReference type="Gene3D" id="2.160.20.80">
    <property type="entry name" value="E3 ubiquitin-protein ligase SopA"/>
    <property type="match status" value="1"/>
</dbReference>
<evidence type="ECO:0000256" key="1">
    <source>
        <dbReference type="SAM" id="Phobius"/>
    </source>
</evidence>
<organism evidence="2 3">
    <name type="scientific">Pararhodobacter aggregans</name>
    <dbReference type="NCBI Taxonomy" id="404875"/>
    <lineage>
        <taxon>Bacteria</taxon>
        <taxon>Pseudomonadati</taxon>
        <taxon>Pseudomonadota</taxon>
        <taxon>Alphaproteobacteria</taxon>
        <taxon>Rhodobacterales</taxon>
        <taxon>Paracoccaceae</taxon>
        <taxon>Pararhodobacter</taxon>
    </lineage>
</organism>
<gene>
    <name evidence="2" type="ORF">DDE23_12790</name>
</gene>
<evidence type="ECO:0000313" key="3">
    <source>
        <dbReference type="Proteomes" id="UP000244810"/>
    </source>
</evidence>
<reference evidence="2 3" key="1">
    <citation type="journal article" date="2011" name="Syst. Appl. Microbiol.">
        <title>Defluviimonas denitrificans gen. nov., sp. nov., and Pararhodobacter aggregans gen. nov., sp. nov., non-phototrophic Rhodobacteraceae from the biofilter of a marine aquaculture.</title>
        <authorList>
            <person name="Foesel B.U."/>
            <person name="Drake H.L."/>
            <person name="Schramm A."/>
        </authorList>
    </citation>
    <scope>NUCLEOTIDE SEQUENCE [LARGE SCALE GENOMIC DNA]</scope>
    <source>
        <strain evidence="2 3">D1-19</strain>
    </source>
</reference>
<dbReference type="RefSeq" id="WP_107752131.1">
    <property type="nucleotide sequence ID" value="NZ_QBKF01000006.1"/>
</dbReference>
<dbReference type="Proteomes" id="UP000244810">
    <property type="component" value="Unassembled WGS sequence"/>
</dbReference>
<dbReference type="InterPro" id="IPR001646">
    <property type="entry name" value="5peptide_repeat"/>
</dbReference>
<comment type="caution">
    <text evidence="2">The sequence shown here is derived from an EMBL/GenBank/DDBJ whole genome shotgun (WGS) entry which is preliminary data.</text>
</comment>
<dbReference type="AlphaFoldDB" id="A0A2T7UR56"/>
<dbReference type="EMBL" id="QDDR01000006">
    <property type="protein sequence ID" value="PVE47119.1"/>
    <property type="molecule type" value="Genomic_DNA"/>
</dbReference>
<proteinExistence type="predicted"/>
<dbReference type="SUPFAM" id="SSF141571">
    <property type="entry name" value="Pentapeptide repeat-like"/>
    <property type="match status" value="1"/>
</dbReference>
<keyword evidence="3" id="KW-1185">Reference proteome</keyword>
<dbReference type="Pfam" id="PF00805">
    <property type="entry name" value="Pentapeptide"/>
    <property type="match status" value="1"/>
</dbReference>
<protein>
    <recommendedName>
        <fullName evidence="4">Pentapeptide repeat-containing protein</fullName>
    </recommendedName>
</protein>
<dbReference type="OrthoDB" id="7837851at2"/>
<feature type="transmembrane region" description="Helical" evidence="1">
    <location>
        <begin position="70"/>
        <end position="92"/>
    </location>
</feature>
<sequence length="465" mass="51783">MSDQPEKIPPQDLLDWLGLNGAPNWALARPLGKLFGALLVLIFFAAVAAAVSVLFGTIRDVFWSDDGAGPNLGAGALVTAILGAPFLIWGTIIRHQSLRYQKEGHMTDRIAKAVEQLGAEKKVDRIGRPVELHRGHPDQLSAGEQLETRTAIEWRDVGLEKQENEWVGASGEWQVFSETVPNLEVRIGAILSLERIAQDSTTHDKGRDHVRVMEILCAYIRNNAPASDLTPRTPPFDIKWSRIDIQTVIDVLRRRSPAQTKLEEIERFRLNLRGADLSGIDFSKGIFSDADMSLCRIEGSDFSDCDLRGAKMIHSMLHRPIFFRTDLAGLHLNYANVSELGPVGFLVSKRFFVFIAGARVQSMIFTSKFSECYFGSSDTIVGSSYARSARLGPAISRARIEYEGQNDKLEGCILALCRGHSAAEVEGAKMFEHWLPHHSKDLISSPFRSDFLEKHGLRGWPYDDS</sequence>
<name>A0A2T7UR56_9RHOB</name>
<evidence type="ECO:0008006" key="4">
    <source>
        <dbReference type="Google" id="ProtNLM"/>
    </source>
</evidence>
<keyword evidence="1" id="KW-1133">Transmembrane helix</keyword>
<evidence type="ECO:0000313" key="2">
    <source>
        <dbReference type="EMBL" id="PVE47119.1"/>
    </source>
</evidence>
<keyword evidence="1" id="KW-0812">Transmembrane</keyword>